<evidence type="ECO:0000313" key="2">
    <source>
        <dbReference type="EMBL" id="OIJ13990.1"/>
    </source>
</evidence>
<sequence length="152" mass="16492">MKGIIAALISIGLAQFLKVPIRAMKTGVWDWRQIVGSGGMPSSHAAGVTSLATYIGLKLGSRSLDFALSIIFGLIVMYDAQGVRKHAGDTAIKVNELEKRMDQLSGHDNDSSHDKREKQLKESIGHQPEEVVGGAVLGLFVGMITFFNQRNK</sequence>
<dbReference type="Proteomes" id="UP000180175">
    <property type="component" value="Chromosome"/>
</dbReference>
<dbReference type="PANTHER" id="PTHR31446">
    <property type="entry name" value="ACID PHOSPHATASE/VANADIUM-DEPENDENT HALOPEROXIDASE-RELATED PROTEIN"/>
    <property type="match status" value="1"/>
</dbReference>
<reference evidence="3 4" key="2">
    <citation type="journal article" date="2017" name="Genome Announc.">
        <title>Draft Genome Sequences of Four Alkaliphilic Bacteria Belonging to the Anaerobacillus Genus.</title>
        <authorList>
            <person name="Bassil N.M."/>
            <person name="Lloyd J.R."/>
        </authorList>
    </citation>
    <scope>NUCLEOTIDE SEQUENCE [LARGE SCALE GENOMIC DNA]</scope>
    <source>
        <strain evidence="3 4">NB2006</strain>
    </source>
</reference>
<evidence type="ECO:0000256" key="1">
    <source>
        <dbReference type="SAM" id="MobiDB-lite"/>
    </source>
</evidence>
<dbReference type="OrthoDB" id="9792681at2"/>
<evidence type="ECO:0000313" key="3">
    <source>
        <dbReference type="EMBL" id="QOY34837.1"/>
    </source>
</evidence>
<feature type="region of interest" description="Disordered" evidence="1">
    <location>
        <begin position="103"/>
        <end position="125"/>
    </location>
</feature>
<keyword evidence="4" id="KW-1185">Reference proteome</keyword>
<reference evidence="3" key="4">
    <citation type="submission" date="2020-10" db="EMBL/GenBank/DDBJ databases">
        <authorList>
            <person name="Bassil N.M."/>
            <person name="Lloyd J.R."/>
        </authorList>
    </citation>
    <scope>NUCLEOTIDE SEQUENCE</scope>
    <source>
        <strain evidence="3">NB2006</strain>
    </source>
</reference>
<dbReference type="AlphaFoldDB" id="A0A1S2LP66"/>
<gene>
    <name evidence="3" type="ORF">AWH56_019250</name>
    <name evidence="2" type="ORF">AWH56_13085</name>
</gene>
<dbReference type="KEGG" id="aia:AWH56_019250"/>
<reference evidence="2 4" key="1">
    <citation type="submission" date="2016-10" db="EMBL/GenBank/DDBJ databases">
        <title>Draft genome sequences of four alkaliphilic bacteria belonging to the Anaerobacillus genus.</title>
        <authorList>
            <person name="Bassil N.M."/>
            <person name="Lloyd J.R."/>
        </authorList>
    </citation>
    <scope>NUCLEOTIDE SEQUENCE [LARGE SCALE GENOMIC DNA]</scope>
    <source>
        <strain evidence="2 4">NB2006</strain>
    </source>
</reference>
<dbReference type="CDD" id="cd01610">
    <property type="entry name" value="PAP2_like"/>
    <property type="match status" value="1"/>
</dbReference>
<name>A0A1S2LP66_9BACI</name>
<organism evidence="2 4">
    <name type="scientific">Anaerobacillus isosaccharinicus</name>
    <dbReference type="NCBI Taxonomy" id="1532552"/>
    <lineage>
        <taxon>Bacteria</taxon>
        <taxon>Bacillati</taxon>
        <taxon>Bacillota</taxon>
        <taxon>Bacilli</taxon>
        <taxon>Bacillales</taxon>
        <taxon>Bacillaceae</taxon>
        <taxon>Anaerobacillus</taxon>
    </lineage>
</organism>
<reference evidence="3 4" key="3">
    <citation type="journal article" date="2019" name="Int. J. Syst. Evol. Microbiol.">
        <title>Anaerobacillus isosaccharinicus sp. nov., an alkaliphilic bacterium which degrades isosaccharinic acid.</title>
        <authorList>
            <person name="Bassil N.M."/>
            <person name="Lloyd J.R."/>
        </authorList>
    </citation>
    <scope>NUCLEOTIDE SEQUENCE [LARGE SCALE GENOMIC DNA]</scope>
    <source>
        <strain evidence="3 4">NB2006</strain>
    </source>
</reference>
<dbReference type="InterPro" id="IPR003832">
    <property type="entry name" value="DUF212"/>
</dbReference>
<evidence type="ECO:0000313" key="4">
    <source>
        <dbReference type="Proteomes" id="UP000180175"/>
    </source>
</evidence>
<dbReference type="PANTHER" id="PTHR31446:SF29">
    <property type="entry name" value="ACID PHOSPHATASE_VANADIUM-DEPENDENT HALOPEROXIDASE-RELATED PROTEIN"/>
    <property type="match status" value="1"/>
</dbReference>
<dbReference type="RefSeq" id="WP_071317532.1">
    <property type="nucleotide sequence ID" value="NZ_CP063356.2"/>
</dbReference>
<keyword evidence="2" id="KW-0575">Peroxidase</keyword>
<accession>A0A1S2LP66</accession>
<proteinExistence type="predicted"/>
<dbReference type="EMBL" id="CP063356">
    <property type="protein sequence ID" value="QOY34837.1"/>
    <property type="molecule type" value="Genomic_DNA"/>
</dbReference>
<dbReference type="Pfam" id="PF02681">
    <property type="entry name" value="DUF212"/>
    <property type="match status" value="1"/>
</dbReference>
<dbReference type="EMBL" id="LQXD01000118">
    <property type="protein sequence ID" value="OIJ13990.1"/>
    <property type="molecule type" value="Genomic_DNA"/>
</dbReference>
<dbReference type="GO" id="GO:0004601">
    <property type="term" value="F:peroxidase activity"/>
    <property type="evidence" value="ECO:0007669"/>
    <property type="project" value="UniProtKB-KW"/>
</dbReference>
<keyword evidence="2" id="KW-0560">Oxidoreductase</keyword>
<protein>
    <submittedName>
        <fullName evidence="3">Divergent PAP2 family protein</fullName>
    </submittedName>
    <submittedName>
        <fullName evidence="2">Haloperoxidase</fullName>
    </submittedName>
</protein>